<dbReference type="GO" id="GO:0009986">
    <property type="term" value="C:cell surface"/>
    <property type="evidence" value="ECO:0007669"/>
    <property type="project" value="TreeGrafter"/>
</dbReference>
<reference evidence="10" key="1">
    <citation type="journal article" date="2020" name="Stud. Mycol.">
        <title>101 Dothideomycetes genomes: a test case for predicting lifestyles and emergence of pathogens.</title>
        <authorList>
            <person name="Haridas S."/>
            <person name="Albert R."/>
            <person name="Binder M."/>
            <person name="Bloem J."/>
            <person name="Labutti K."/>
            <person name="Salamov A."/>
            <person name="Andreopoulos B."/>
            <person name="Baker S."/>
            <person name="Barry K."/>
            <person name="Bills G."/>
            <person name="Bluhm B."/>
            <person name="Cannon C."/>
            <person name="Castanera R."/>
            <person name="Culley D."/>
            <person name="Daum C."/>
            <person name="Ezra D."/>
            <person name="Gonzalez J."/>
            <person name="Henrissat B."/>
            <person name="Kuo A."/>
            <person name="Liang C."/>
            <person name="Lipzen A."/>
            <person name="Lutzoni F."/>
            <person name="Magnuson J."/>
            <person name="Mondo S."/>
            <person name="Nolan M."/>
            <person name="Ohm R."/>
            <person name="Pangilinan J."/>
            <person name="Park H.-J."/>
            <person name="Ramirez L."/>
            <person name="Alfaro M."/>
            <person name="Sun H."/>
            <person name="Tritt A."/>
            <person name="Yoshinaga Y."/>
            <person name="Zwiers L.-H."/>
            <person name="Turgeon B."/>
            <person name="Goodwin S."/>
            <person name="Spatafora J."/>
            <person name="Crous P."/>
            <person name="Grigoriev I."/>
        </authorList>
    </citation>
    <scope>NUCLEOTIDE SEQUENCE</scope>
    <source>
        <strain evidence="10">CBS 113979</strain>
    </source>
</reference>
<name>A0A6G1GQ54_9PEZI</name>
<evidence type="ECO:0000256" key="4">
    <source>
        <dbReference type="ARBA" id="ARBA00023295"/>
    </source>
</evidence>
<evidence type="ECO:0000313" key="10">
    <source>
        <dbReference type="EMBL" id="KAF1982868.1"/>
    </source>
</evidence>
<dbReference type="AlphaFoldDB" id="A0A6G1GQ54"/>
<dbReference type="GO" id="GO:0008422">
    <property type="term" value="F:beta-glucosidase activity"/>
    <property type="evidence" value="ECO:0007669"/>
    <property type="project" value="TreeGrafter"/>
</dbReference>
<keyword evidence="5" id="KW-0961">Cell wall biogenesis/degradation</keyword>
<evidence type="ECO:0000256" key="2">
    <source>
        <dbReference type="ARBA" id="ARBA00022801"/>
    </source>
</evidence>
<dbReference type="SUPFAM" id="SSF51445">
    <property type="entry name" value="(Trans)glycosidases"/>
    <property type="match status" value="1"/>
</dbReference>
<dbReference type="PIRSF" id="PIRSF001043">
    <property type="entry name" value="Endoglucanase_B"/>
    <property type="match status" value="1"/>
</dbReference>
<dbReference type="InterPro" id="IPR050386">
    <property type="entry name" value="Glycosyl_hydrolase_5"/>
</dbReference>
<evidence type="ECO:0000256" key="8">
    <source>
        <dbReference type="SAM" id="SignalP"/>
    </source>
</evidence>
<dbReference type="InterPro" id="IPR001547">
    <property type="entry name" value="Glyco_hydro_5"/>
</dbReference>
<evidence type="ECO:0000256" key="6">
    <source>
        <dbReference type="ARBA" id="ARBA00023326"/>
    </source>
</evidence>
<evidence type="ECO:0000256" key="1">
    <source>
        <dbReference type="ARBA" id="ARBA00005641"/>
    </source>
</evidence>
<dbReference type="InterPro" id="IPR017853">
    <property type="entry name" value="GH"/>
</dbReference>
<feature type="domain" description="Glycoside hydrolase family 5" evidence="9">
    <location>
        <begin position="61"/>
        <end position="331"/>
    </location>
</feature>
<feature type="signal peptide" evidence="8">
    <location>
        <begin position="1"/>
        <end position="20"/>
    </location>
</feature>
<comment type="similarity">
    <text evidence="1 7">Belongs to the glycosyl hydrolase 5 (cellulase A) family.</text>
</comment>
<dbReference type="PANTHER" id="PTHR31297">
    <property type="entry name" value="GLUCAN ENDO-1,6-BETA-GLUCOSIDASE B"/>
    <property type="match status" value="1"/>
</dbReference>
<dbReference type="Pfam" id="PF00150">
    <property type="entry name" value="Cellulase"/>
    <property type="match status" value="1"/>
</dbReference>
<dbReference type="GO" id="GO:0005576">
    <property type="term" value="C:extracellular region"/>
    <property type="evidence" value="ECO:0007669"/>
    <property type="project" value="TreeGrafter"/>
</dbReference>
<dbReference type="GO" id="GO:0071555">
    <property type="term" value="P:cell wall organization"/>
    <property type="evidence" value="ECO:0007669"/>
    <property type="project" value="UniProtKB-KW"/>
</dbReference>
<keyword evidence="8" id="KW-0732">Signal</keyword>
<dbReference type="OrthoDB" id="412536at2759"/>
<feature type="chain" id="PRO_5026213594" evidence="8">
    <location>
        <begin position="21"/>
        <end position="587"/>
    </location>
</feature>
<evidence type="ECO:0000313" key="11">
    <source>
        <dbReference type="Proteomes" id="UP000800041"/>
    </source>
</evidence>
<evidence type="ECO:0000259" key="9">
    <source>
        <dbReference type="Pfam" id="PF00150"/>
    </source>
</evidence>
<dbReference type="Proteomes" id="UP000800041">
    <property type="component" value="Unassembled WGS sequence"/>
</dbReference>
<organism evidence="10 11">
    <name type="scientific">Aulographum hederae CBS 113979</name>
    <dbReference type="NCBI Taxonomy" id="1176131"/>
    <lineage>
        <taxon>Eukaryota</taxon>
        <taxon>Fungi</taxon>
        <taxon>Dikarya</taxon>
        <taxon>Ascomycota</taxon>
        <taxon>Pezizomycotina</taxon>
        <taxon>Dothideomycetes</taxon>
        <taxon>Pleosporomycetidae</taxon>
        <taxon>Aulographales</taxon>
        <taxon>Aulographaceae</taxon>
    </lineage>
</organism>
<protein>
    <submittedName>
        <fullName evidence="10">Glycoside hydrolase family 5 protein</fullName>
    </submittedName>
</protein>
<dbReference type="EMBL" id="ML977180">
    <property type="protein sequence ID" value="KAF1982868.1"/>
    <property type="molecule type" value="Genomic_DNA"/>
</dbReference>
<dbReference type="InterPro" id="IPR016282">
    <property type="entry name" value="Glyco_hydro_5_endoGlcnase_B"/>
</dbReference>
<dbReference type="Gene3D" id="3.20.20.80">
    <property type="entry name" value="Glycosidases"/>
    <property type="match status" value="1"/>
</dbReference>
<keyword evidence="6" id="KW-0624">Polysaccharide degradation</keyword>
<keyword evidence="2 7" id="KW-0378">Hydrolase</keyword>
<dbReference type="FunFam" id="3.20.20.80:FF:000152">
    <property type="entry name" value="Extracellular endoglucanase"/>
    <property type="match status" value="1"/>
</dbReference>
<sequence length="587" mass="64636">MARFTLLSALFAASLAFVDATPFRKGVRAVTCSETWEPVTAQDFVDRLNPGWNLGNSLDATPGETDWGNKPVTGDIFDLVKESGFKSVRLPVTWTNHTGPAPDYTIDASWLTRVSEVIDMVLSRDMYAIVNMHHDSFMWADISKPDSNISEVEDRFRKLWVQIADKLACKSSRLAFEPINEPPGTTEEHGMELNKINDIFLETIGASGGFNDRRVVTLSGAGQDSIKTSQWFKRPANITNPWAIQYHYYSPYDFNFGAWGRTIWGSDADKASLDSDLKLIRDNFTDVPLVIGEWQVTPFRTEAAARWKYFDFFIRTANKYRTSTIIWDNGGDFLDRPAKTWRDVTALNILMDAVKGLPNALPDSTTDQSAPTQWTAATIFHRVGAPVEDATLPFLLNNDTVTRVDLMNTGTASIGSVPRGQSVQYRTVGSNITIPANVTAPYLSASAAPGSKPPLTITFTNGAPIQIQLVQWDTPVLSTSTVSLPPASATELAVPITWKGLKQPAAVRAVTVDDQKPIVDDWTAGIGSLQAGFMTYDGQWKWNDTHVILAQGALEAMGTVKRDVVVSVQGWPREEGNMVNFTVTAAA</sequence>
<evidence type="ECO:0000256" key="7">
    <source>
        <dbReference type="RuleBase" id="RU361153"/>
    </source>
</evidence>
<evidence type="ECO:0000256" key="5">
    <source>
        <dbReference type="ARBA" id="ARBA00023316"/>
    </source>
</evidence>
<keyword evidence="11" id="KW-1185">Reference proteome</keyword>
<dbReference type="GO" id="GO:0009251">
    <property type="term" value="P:glucan catabolic process"/>
    <property type="evidence" value="ECO:0007669"/>
    <property type="project" value="TreeGrafter"/>
</dbReference>
<evidence type="ECO:0000256" key="3">
    <source>
        <dbReference type="ARBA" id="ARBA00023277"/>
    </source>
</evidence>
<dbReference type="PANTHER" id="PTHR31297:SF41">
    <property type="entry name" value="ENDOGLUCANASE, PUTATIVE (AFU_ORTHOLOGUE AFUA_5G01830)-RELATED"/>
    <property type="match status" value="1"/>
</dbReference>
<keyword evidence="4 7" id="KW-0326">Glycosidase</keyword>
<gene>
    <name evidence="10" type="ORF">K402DRAFT_362181</name>
</gene>
<accession>A0A6G1GQ54</accession>
<keyword evidence="3" id="KW-0119">Carbohydrate metabolism</keyword>
<proteinExistence type="inferred from homology"/>